<keyword evidence="3" id="KW-1185">Reference proteome</keyword>
<feature type="compositionally biased region" description="Gly residues" evidence="1">
    <location>
        <begin position="102"/>
        <end position="117"/>
    </location>
</feature>
<comment type="caution">
    <text evidence="2">The sequence shown here is derived from an EMBL/GenBank/DDBJ whole genome shotgun (WGS) entry which is preliminary data.</text>
</comment>
<dbReference type="Proteomes" id="UP001457282">
    <property type="component" value="Unassembled WGS sequence"/>
</dbReference>
<dbReference type="EMBL" id="JBEDUW010000005">
    <property type="protein sequence ID" value="KAK9930130.1"/>
    <property type="molecule type" value="Genomic_DNA"/>
</dbReference>
<protein>
    <submittedName>
        <fullName evidence="2">Uncharacterized protein</fullName>
    </submittedName>
</protein>
<proteinExistence type="predicted"/>
<feature type="compositionally biased region" description="Basic and acidic residues" evidence="1">
    <location>
        <begin position="60"/>
        <end position="69"/>
    </location>
</feature>
<organism evidence="2 3">
    <name type="scientific">Rubus argutus</name>
    <name type="common">Southern blackberry</name>
    <dbReference type="NCBI Taxonomy" id="59490"/>
    <lineage>
        <taxon>Eukaryota</taxon>
        <taxon>Viridiplantae</taxon>
        <taxon>Streptophyta</taxon>
        <taxon>Embryophyta</taxon>
        <taxon>Tracheophyta</taxon>
        <taxon>Spermatophyta</taxon>
        <taxon>Magnoliopsida</taxon>
        <taxon>eudicotyledons</taxon>
        <taxon>Gunneridae</taxon>
        <taxon>Pentapetalae</taxon>
        <taxon>rosids</taxon>
        <taxon>fabids</taxon>
        <taxon>Rosales</taxon>
        <taxon>Rosaceae</taxon>
        <taxon>Rosoideae</taxon>
        <taxon>Rosoideae incertae sedis</taxon>
        <taxon>Rubus</taxon>
    </lineage>
</organism>
<reference evidence="2 3" key="1">
    <citation type="journal article" date="2023" name="G3 (Bethesda)">
        <title>A chromosome-length genome assembly and annotation of blackberry (Rubus argutus, cv. 'Hillquist').</title>
        <authorList>
            <person name="Bruna T."/>
            <person name="Aryal R."/>
            <person name="Dudchenko O."/>
            <person name="Sargent D.J."/>
            <person name="Mead D."/>
            <person name="Buti M."/>
            <person name="Cavallini A."/>
            <person name="Hytonen T."/>
            <person name="Andres J."/>
            <person name="Pham M."/>
            <person name="Weisz D."/>
            <person name="Mascagni F."/>
            <person name="Usai G."/>
            <person name="Natali L."/>
            <person name="Bassil N."/>
            <person name="Fernandez G.E."/>
            <person name="Lomsadze A."/>
            <person name="Armour M."/>
            <person name="Olukolu B."/>
            <person name="Poorten T."/>
            <person name="Britton C."/>
            <person name="Davik J."/>
            <person name="Ashrafi H."/>
            <person name="Aiden E.L."/>
            <person name="Borodovsky M."/>
            <person name="Worthington M."/>
        </authorList>
    </citation>
    <scope>NUCLEOTIDE SEQUENCE [LARGE SCALE GENOMIC DNA]</scope>
    <source>
        <strain evidence="2">PI 553951</strain>
    </source>
</reference>
<sequence>MKQNADGETQLWKEISRSATSIGESEKKEETKRGRKGSATVPQWRRQCVCRPDEEEEDREERTGCRARDGGVNFAGFGHDGAEERRSGQRRAGLMARRRHGAAGGRGELGGLGSVRQ</sequence>
<evidence type="ECO:0000313" key="3">
    <source>
        <dbReference type="Proteomes" id="UP001457282"/>
    </source>
</evidence>
<evidence type="ECO:0000313" key="2">
    <source>
        <dbReference type="EMBL" id="KAK9930130.1"/>
    </source>
</evidence>
<accession>A0AAW1X1E3</accession>
<dbReference type="AlphaFoldDB" id="A0AAW1X1E3"/>
<feature type="region of interest" description="Disordered" evidence="1">
    <location>
        <begin position="1"/>
        <end position="117"/>
    </location>
</feature>
<name>A0AAW1X1E3_RUBAR</name>
<evidence type="ECO:0000256" key="1">
    <source>
        <dbReference type="SAM" id="MobiDB-lite"/>
    </source>
</evidence>
<gene>
    <name evidence="2" type="ORF">M0R45_027184</name>
</gene>